<gene>
    <name evidence="2" type="ORF">GN244_ATG05743</name>
</gene>
<name>A0A833W4I7_PHYIN</name>
<evidence type="ECO:0000256" key="1">
    <source>
        <dbReference type="SAM" id="MobiDB-lite"/>
    </source>
</evidence>
<evidence type="ECO:0000313" key="3">
    <source>
        <dbReference type="Proteomes" id="UP000602510"/>
    </source>
</evidence>
<feature type="region of interest" description="Disordered" evidence="1">
    <location>
        <begin position="29"/>
        <end position="55"/>
    </location>
</feature>
<dbReference type="Proteomes" id="UP000602510">
    <property type="component" value="Unassembled WGS sequence"/>
</dbReference>
<sequence>MGLRMPIANCVSIPYRRLVDLTQQQLSSLKRAREENHSSQNEQQAKRARTPHPKSPWLSYKQLQAINETGAFEPLKTATSQRIETEVVDNFGDECIDRRACIVTDIWVFRRDACRMSIAELPLAAMRRVLGPKAWTTPSIRDYYNCGTIDKRLAGMLLSPRGVEHTENCVQIWMSRDVLRHLRALDAKLILCKSIKDELAPPRIAIADCFVAGTFGEIDAIALIERQAVGLVQTRRIVKVVYGGPGNVLQSRLISWDNRHATIASSVPSVRTCNDFRVVLAGPMAPEQELVVAKQHECNDARVHALQMLLRRINPLNKDIDENFEFDNVAQSRDFFCTRIGKNEDNAGLVARARARQQTVAASSDINSVVADETSILPTETVIIVTAVDVNEDACLSRALDVIMGHLTYVARRSTSILQRNDPYYLERVYPHLLTFGIGGLSSSRSNLYTKRDVVLHYLSVFSNRIAEDALFKIKCSTTWQRNA</sequence>
<evidence type="ECO:0000313" key="2">
    <source>
        <dbReference type="EMBL" id="KAF4042019.1"/>
    </source>
</evidence>
<accession>A0A833W4I7</accession>
<dbReference type="AlphaFoldDB" id="A0A833W4I7"/>
<comment type="caution">
    <text evidence="2">The sequence shown here is derived from an EMBL/GenBank/DDBJ whole genome shotgun (WGS) entry which is preliminary data.</text>
</comment>
<reference evidence="2" key="1">
    <citation type="submission" date="2020-04" db="EMBL/GenBank/DDBJ databases">
        <title>Hybrid Assembly of Korean Phytophthora infestans isolates.</title>
        <authorList>
            <person name="Prokchorchik M."/>
            <person name="Lee Y."/>
            <person name="Seo J."/>
            <person name="Cho J.-H."/>
            <person name="Park Y.-E."/>
            <person name="Jang D.-C."/>
            <person name="Im J.-S."/>
            <person name="Choi J.-G."/>
            <person name="Park H.-J."/>
            <person name="Lee G.-B."/>
            <person name="Lee Y.-G."/>
            <person name="Hong S.-Y."/>
            <person name="Cho K."/>
            <person name="Sohn K.H."/>
        </authorList>
    </citation>
    <scope>NUCLEOTIDE SEQUENCE</scope>
    <source>
        <strain evidence="2">KR_1_A1</strain>
    </source>
</reference>
<dbReference type="EMBL" id="WSZM01000109">
    <property type="protein sequence ID" value="KAF4042019.1"/>
    <property type="molecule type" value="Genomic_DNA"/>
</dbReference>
<organism evidence="2 3">
    <name type="scientific">Phytophthora infestans</name>
    <name type="common">Potato late blight agent</name>
    <name type="synonym">Botrytis infestans</name>
    <dbReference type="NCBI Taxonomy" id="4787"/>
    <lineage>
        <taxon>Eukaryota</taxon>
        <taxon>Sar</taxon>
        <taxon>Stramenopiles</taxon>
        <taxon>Oomycota</taxon>
        <taxon>Peronosporomycetes</taxon>
        <taxon>Peronosporales</taxon>
        <taxon>Peronosporaceae</taxon>
        <taxon>Phytophthora</taxon>
    </lineage>
</organism>
<proteinExistence type="predicted"/>
<keyword evidence="3" id="KW-1185">Reference proteome</keyword>
<protein>
    <submittedName>
        <fullName evidence="2">Uncharacterized protein</fullName>
    </submittedName>
</protein>